<dbReference type="GO" id="GO:0016787">
    <property type="term" value="F:hydrolase activity"/>
    <property type="evidence" value="ECO:0007669"/>
    <property type="project" value="InterPro"/>
</dbReference>
<organism evidence="4 5">
    <name type="scientific">Streptomyces melanosporofaciens</name>
    <dbReference type="NCBI Taxonomy" id="67327"/>
    <lineage>
        <taxon>Bacteria</taxon>
        <taxon>Bacillati</taxon>
        <taxon>Actinomycetota</taxon>
        <taxon>Actinomycetes</taxon>
        <taxon>Kitasatosporales</taxon>
        <taxon>Streptomycetaceae</taxon>
        <taxon>Streptomyces</taxon>
        <taxon>Streptomyces violaceusniger group</taxon>
    </lineage>
</organism>
<dbReference type="EMBL" id="FNST01000002">
    <property type="protein sequence ID" value="SED20891.1"/>
    <property type="molecule type" value="Genomic_DNA"/>
</dbReference>
<evidence type="ECO:0000313" key="4">
    <source>
        <dbReference type="EMBL" id="SED20891.1"/>
    </source>
</evidence>
<feature type="region of interest" description="Disordered" evidence="1">
    <location>
        <begin position="144"/>
        <end position="188"/>
    </location>
</feature>
<sequence>MCSSPLVAGHLPVFVVFALMGLITCPRSPPSHRVTGLELAPPAAAAPASGATGAPAWHPDPESPRFTLAVMPDTQYLFDGESIHPAPVEASFRYLLSHAREENIVFLSHLGDLTEHGKATEFGPIARAFRLLDERGAAYGVVAGNHDLDSSTDDQRGRTPYLDAFGTGGSAPRPRSAEPARTATTRTP</sequence>
<name>A0A1H4YV00_STRMJ</name>
<evidence type="ECO:0000256" key="1">
    <source>
        <dbReference type="SAM" id="MobiDB-lite"/>
    </source>
</evidence>
<dbReference type="SUPFAM" id="SSF56300">
    <property type="entry name" value="Metallo-dependent phosphatases"/>
    <property type="match status" value="1"/>
</dbReference>
<evidence type="ECO:0000313" key="5">
    <source>
        <dbReference type="Proteomes" id="UP000198609"/>
    </source>
</evidence>
<proteinExistence type="predicted"/>
<dbReference type="InterPro" id="IPR004843">
    <property type="entry name" value="Calcineurin-like_PHP"/>
</dbReference>
<protein>
    <submittedName>
        <fullName evidence="4">Calcineurin-like phosphoesterase</fullName>
    </submittedName>
</protein>
<dbReference type="Pfam" id="PF00149">
    <property type="entry name" value="Metallophos"/>
    <property type="match status" value="1"/>
</dbReference>
<reference evidence="5" key="1">
    <citation type="submission" date="2016-10" db="EMBL/GenBank/DDBJ databases">
        <authorList>
            <person name="Varghese N."/>
            <person name="Submissions S."/>
        </authorList>
    </citation>
    <scope>NUCLEOTIDE SEQUENCE [LARGE SCALE GENOMIC DNA]</scope>
    <source>
        <strain evidence="5">DSM 40318</strain>
    </source>
</reference>
<keyword evidence="5" id="KW-1185">Reference proteome</keyword>
<feature type="transmembrane region" description="Helical" evidence="2">
    <location>
        <begin position="6"/>
        <end position="25"/>
    </location>
</feature>
<gene>
    <name evidence="4" type="ORF">SAMN04490356_7433</name>
</gene>
<dbReference type="Proteomes" id="UP000198609">
    <property type="component" value="Unassembled WGS sequence"/>
</dbReference>
<dbReference type="InterPro" id="IPR029052">
    <property type="entry name" value="Metallo-depent_PP-like"/>
</dbReference>
<keyword evidence="2" id="KW-0472">Membrane</keyword>
<dbReference type="Gene3D" id="3.60.21.10">
    <property type="match status" value="1"/>
</dbReference>
<evidence type="ECO:0000256" key="2">
    <source>
        <dbReference type="SAM" id="Phobius"/>
    </source>
</evidence>
<evidence type="ECO:0000259" key="3">
    <source>
        <dbReference type="Pfam" id="PF00149"/>
    </source>
</evidence>
<keyword evidence="2" id="KW-1133">Transmembrane helix</keyword>
<feature type="compositionally biased region" description="Basic and acidic residues" evidence="1">
    <location>
        <begin position="146"/>
        <end position="157"/>
    </location>
</feature>
<dbReference type="AlphaFoldDB" id="A0A1H4YV00"/>
<feature type="domain" description="Calcineurin-like phosphoesterase" evidence="3">
    <location>
        <begin position="91"/>
        <end position="159"/>
    </location>
</feature>
<keyword evidence="2" id="KW-0812">Transmembrane</keyword>
<accession>A0A1H4YV00</accession>
<feature type="compositionally biased region" description="Low complexity" evidence="1">
    <location>
        <begin position="170"/>
        <end position="188"/>
    </location>
</feature>